<accession>A0A852ZFN1</accession>
<dbReference type="AlphaFoldDB" id="A0A852ZFN1"/>
<gene>
    <name evidence="2" type="ORF">F4554_004619</name>
</gene>
<dbReference type="Pfam" id="PF03473">
    <property type="entry name" value="MOSC"/>
    <property type="match status" value="1"/>
</dbReference>
<dbReference type="InterPro" id="IPR005302">
    <property type="entry name" value="MoCF_Sase_C"/>
</dbReference>
<dbReference type="Pfam" id="PF03476">
    <property type="entry name" value="MOSC_N"/>
    <property type="match status" value="1"/>
</dbReference>
<dbReference type="PROSITE" id="PS51340">
    <property type="entry name" value="MOSC"/>
    <property type="match status" value="1"/>
</dbReference>
<dbReference type="GO" id="GO:0003824">
    <property type="term" value="F:catalytic activity"/>
    <property type="evidence" value="ECO:0007669"/>
    <property type="project" value="InterPro"/>
</dbReference>
<sequence length="252" mass="27352">MEVIGPQEIGPQEIGPQEIGVVERVWRYPIKSVGGELLRQADVDARGVVGDRRLAVRDGRGKLGSGKSTRRFTRMDGLLRLGSRLPPGTDEPVLLDVDGNPTPDANRFLRTYLNRDDVELAREGEISHFDELPVSVLTTATLDWIRAAVPDVPVDERRFRPNLLVRTPPGCPPFVEDDWLGRSAGIGSARLTFVRSSERCVMVNLAQRGLPHSSDVLRAIAATHDNCLGVLATVASAGSITVGDPLVLTSHG</sequence>
<proteinExistence type="predicted"/>
<organism evidence="2 3">
    <name type="scientific">Actinopolymorpha rutila</name>
    <dbReference type="NCBI Taxonomy" id="446787"/>
    <lineage>
        <taxon>Bacteria</taxon>
        <taxon>Bacillati</taxon>
        <taxon>Actinomycetota</taxon>
        <taxon>Actinomycetes</taxon>
        <taxon>Propionibacteriales</taxon>
        <taxon>Actinopolymorphaceae</taxon>
        <taxon>Actinopolymorpha</taxon>
    </lineage>
</organism>
<dbReference type="GO" id="GO:0030151">
    <property type="term" value="F:molybdenum ion binding"/>
    <property type="evidence" value="ECO:0007669"/>
    <property type="project" value="InterPro"/>
</dbReference>
<dbReference type="GO" id="GO:0030170">
    <property type="term" value="F:pyridoxal phosphate binding"/>
    <property type="evidence" value="ECO:0007669"/>
    <property type="project" value="InterPro"/>
</dbReference>
<dbReference type="InterPro" id="IPR005303">
    <property type="entry name" value="MOCOS_middle"/>
</dbReference>
<reference evidence="2 3" key="1">
    <citation type="submission" date="2020-07" db="EMBL/GenBank/DDBJ databases">
        <title>Sequencing the genomes of 1000 actinobacteria strains.</title>
        <authorList>
            <person name="Klenk H.-P."/>
        </authorList>
    </citation>
    <scope>NUCLEOTIDE SEQUENCE [LARGE SCALE GENOMIC DNA]</scope>
    <source>
        <strain evidence="2 3">DSM 18448</strain>
    </source>
</reference>
<evidence type="ECO:0000313" key="2">
    <source>
        <dbReference type="EMBL" id="NYH91981.1"/>
    </source>
</evidence>
<evidence type="ECO:0000313" key="3">
    <source>
        <dbReference type="Proteomes" id="UP000579605"/>
    </source>
</evidence>
<keyword evidence="3" id="KW-1185">Reference proteome</keyword>
<dbReference type="EMBL" id="JACBZH010000001">
    <property type="protein sequence ID" value="NYH91981.1"/>
    <property type="molecule type" value="Genomic_DNA"/>
</dbReference>
<protein>
    <recommendedName>
        <fullName evidence="1">MOSC domain-containing protein</fullName>
    </recommendedName>
</protein>
<dbReference type="RefSeq" id="WP_202889425.1">
    <property type="nucleotide sequence ID" value="NZ_BAAARR010000001.1"/>
</dbReference>
<comment type="caution">
    <text evidence="2">The sequence shown here is derived from an EMBL/GenBank/DDBJ whole genome shotgun (WGS) entry which is preliminary data.</text>
</comment>
<evidence type="ECO:0000259" key="1">
    <source>
        <dbReference type="PROSITE" id="PS51340"/>
    </source>
</evidence>
<dbReference type="Proteomes" id="UP000579605">
    <property type="component" value="Unassembled WGS sequence"/>
</dbReference>
<name>A0A852ZFN1_9ACTN</name>
<feature type="domain" description="MOSC" evidence="1">
    <location>
        <begin position="100"/>
        <end position="249"/>
    </location>
</feature>
<dbReference type="SUPFAM" id="SSF50800">
    <property type="entry name" value="PK beta-barrel domain-like"/>
    <property type="match status" value="1"/>
</dbReference>
<dbReference type="InterPro" id="IPR011037">
    <property type="entry name" value="Pyrv_Knase-like_insert_dom_sf"/>
</dbReference>